<dbReference type="AlphaFoldDB" id="A0AAN8PHT2"/>
<evidence type="ECO:0000313" key="1">
    <source>
        <dbReference type="EMBL" id="KAK6175318.1"/>
    </source>
</evidence>
<protein>
    <submittedName>
        <fullName evidence="1">Uncharacterized protein</fullName>
    </submittedName>
</protein>
<evidence type="ECO:0000313" key="2">
    <source>
        <dbReference type="Proteomes" id="UP001347796"/>
    </source>
</evidence>
<reference evidence="1 2" key="1">
    <citation type="submission" date="2024-01" db="EMBL/GenBank/DDBJ databases">
        <title>The genome of the rayed Mediterranean limpet Patella caerulea (Linnaeus, 1758).</title>
        <authorList>
            <person name="Anh-Thu Weber A."/>
            <person name="Halstead-Nussloch G."/>
        </authorList>
    </citation>
    <scope>NUCLEOTIDE SEQUENCE [LARGE SCALE GENOMIC DNA]</scope>
    <source>
        <strain evidence="1">AATW-2023a</strain>
        <tissue evidence="1">Whole specimen</tissue>
    </source>
</reference>
<accession>A0AAN8PHT2</accession>
<comment type="caution">
    <text evidence="1">The sequence shown here is derived from an EMBL/GenBank/DDBJ whole genome shotgun (WGS) entry which is preliminary data.</text>
</comment>
<organism evidence="1 2">
    <name type="scientific">Patella caerulea</name>
    <name type="common">Rayed Mediterranean limpet</name>
    <dbReference type="NCBI Taxonomy" id="87958"/>
    <lineage>
        <taxon>Eukaryota</taxon>
        <taxon>Metazoa</taxon>
        <taxon>Spiralia</taxon>
        <taxon>Lophotrochozoa</taxon>
        <taxon>Mollusca</taxon>
        <taxon>Gastropoda</taxon>
        <taxon>Patellogastropoda</taxon>
        <taxon>Patelloidea</taxon>
        <taxon>Patellidae</taxon>
        <taxon>Patella</taxon>
    </lineage>
</organism>
<dbReference type="EMBL" id="JAZGQO010000010">
    <property type="protein sequence ID" value="KAK6175318.1"/>
    <property type="molecule type" value="Genomic_DNA"/>
</dbReference>
<proteinExistence type="predicted"/>
<sequence length="67" mass="7986">MLNVLKLKQFTPLVAVKFDDRTFKKPNFYEFLFNGISYINITKEKNNDCSQYGGAHEHLLIEIQWFE</sequence>
<gene>
    <name evidence="1" type="ORF">SNE40_013806</name>
</gene>
<dbReference type="Proteomes" id="UP001347796">
    <property type="component" value="Unassembled WGS sequence"/>
</dbReference>
<keyword evidence="2" id="KW-1185">Reference proteome</keyword>
<name>A0AAN8PHT2_PATCE</name>